<name>A0A1F6PER1_9BACT</name>
<reference evidence="1 2" key="1">
    <citation type="journal article" date="2016" name="Nat. Commun.">
        <title>Thousands of microbial genomes shed light on interconnected biogeochemical processes in an aquifer system.</title>
        <authorList>
            <person name="Anantharaman K."/>
            <person name="Brown C.T."/>
            <person name="Hug L.A."/>
            <person name="Sharon I."/>
            <person name="Castelle C.J."/>
            <person name="Probst A.J."/>
            <person name="Thomas B.C."/>
            <person name="Singh A."/>
            <person name="Wilkins M.J."/>
            <person name="Karaoz U."/>
            <person name="Brodie E.L."/>
            <person name="Williams K.H."/>
            <person name="Hubbard S.S."/>
            <person name="Banfield J.F."/>
        </authorList>
    </citation>
    <scope>NUCLEOTIDE SEQUENCE [LARGE SCALE GENOMIC DNA]</scope>
</reference>
<evidence type="ECO:0000313" key="2">
    <source>
        <dbReference type="Proteomes" id="UP000178254"/>
    </source>
</evidence>
<proteinExistence type="predicted"/>
<evidence type="ECO:0000313" key="1">
    <source>
        <dbReference type="EMBL" id="OGH94665.1"/>
    </source>
</evidence>
<protein>
    <submittedName>
        <fullName evidence="1">Uncharacterized protein</fullName>
    </submittedName>
</protein>
<comment type="caution">
    <text evidence="1">The sequence shown here is derived from an EMBL/GenBank/DDBJ whole genome shotgun (WGS) entry which is preliminary data.</text>
</comment>
<gene>
    <name evidence="1" type="ORF">A2538_04530</name>
</gene>
<dbReference type="Proteomes" id="UP000178254">
    <property type="component" value="Unassembled WGS sequence"/>
</dbReference>
<organism evidence="1 2">
    <name type="scientific">Candidatus Magasanikbacteria bacterium RIFOXYD2_FULL_41_14</name>
    <dbReference type="NCBI Taxonomy" id="1798709"/>
    <lineage>
        <taxon>Bacteria</taxon>
        <taxon>Candidatus Magasanikiibacteriota</taxon>
    </lineage>
</organism>
<dbReference type="EMBL" id="MFRE01000006">
    <property type="protein sequence ID" value="OGH94665.1"/>
    <property type="molecule type" value="Genomic_DNA"/>
</dbReference>
<dbReference type="AlphaFoldDB" id="A0A1F6PER1"/>
<accession>A0A1F6PER1</accession>
<sequence length="192" mass="21334">MRNKLLIIFVLIICVGLVFSLVKYYYNLNYEKPLSNAVTQNPTSTTSIYSSPEVGISFKVPVDYAVSNWVDISDRGDQLNITAQVYVVNEEGESANLPPVLSVTRFRGMPFSGYKELFGLGMTTGEVRFLDLLCGQGVVLTNSEPSTAGPVIVYHSYVFHDGQNLFSISAWENSDWPGMEDLIKSVKLLNCK</sequence>
<dbReference type="STRING" id="1798709.A2538_04530"/>